<evidence type="ECO:0000313" key="1">
    <source>
        <dbReference type="EMBL" id="ESU40587.1"/>
    </source>
</evidence>
<evidence type="ECO:0000313" key="2">
    <source>
        <dbReference type="EMBL" id="ESU43874.1"/>
    </source>
</evidence>
<dbReference type="EMBL" id="AHHH01000035">
    <property type="protein sequence ID" value="ESU43874.1"/>
    <property type="molecule type" value="Genomic_DNA"/>
</dbReference>
<keyword evidence="2" id="KW-0687">Ribonucleoprotein</keyword>
<dbReference type="EMBL" id="AHHH01000200">
    <property type="protein sequence ID" value="ESU40587.1"/>
    <property type="molecule type" value="Genomic_DNA"/>
</dbReference>
<comment type="caution">
    <text evidence="2">The sequence shown here is derived from an EMBL/GenBank/DDBJ whole genome shotgun (WGS) entry which is preliminary data.</text>
</comment>
<protein>
    <submittedName>
        <fullName evidence="2">LSU ribosomal protein L15P</fullName>
    </submittedName>
</protein>
<gene>
    <name evidence="2" type="ORF">GSB_151376</name>
    <name evidence="1" type="ORF">GSB_152694</name>
</gene>
<reference evidence="2 3" key="3">
    <citation type="journal article" date="2013" name="Genome Biol. Evol.">
        <title>Genome sequencing of Giardia lamblia genotypes A2 and B isolates (DH and GS) and comparative analysis with the genomes of genotypes A1 and E (WB and Pig).</title>
        <authorList>
            <person name="Adam R.D."/>
            <person name="Dahlstrom E.W."/>
            <person name="Martens C.A."/>
            <person name="Bruno D.P."/>
            <person name="Barbian K.D."/>
            <person name="Ricklefs S.M."/>
            <person name="Hernandez M.M."/>
            <person name="Narla N.P."/>
            <person name="Patel R.B."/>
            <person name="Porcella S.F."/>
            <person name="Nash T.E."/>
        </authorList>
    </citation>
    <scope>NUCLEOTIDE SEQUENCE [LARGE SCALE GENOMIC DNA]</scope>
    <source>
        <strain evidence="2 3">GS</strain>
    </source>
</reference>
<proteinExistence type="predicted"/>
<dbReference type="AlphaFoldDB" id="V6TZ37"/>
<dbReference type="Proteomes" id="UP000018040">
    <property type="component" value="Unassembled WGS sequence"/>
</dbReference>
<reference evidence="2" key="2">
    <citation type="submission" date="2012-02" db="EMBL/GenBank/DDBJ databases">
        <authorList>
            <person name="Feng W."/>
            <person name="Liu Z."/>
            <person name="Li S."/>
            <person name="Tang W."/>
            <person name="Yang J."/>
        </authorList>
    </citation>
    <scope>NUCLEOTIDE SEQUENCE</scope>
    <source>
        <strain evidence="2">GS</strain>
    </source>
</reference>
<evidence type="ECO:0000313" key="3">
    <source>
        <dbReference type="Proteomes" id="UP000018040"/>
    </source>
</evidence>
<keyword evidence="2" id="KW-0689">Ribosomal protein</keyword>
<name>V6TZ37_GIAIN</name>
<dbReference type="GO" id="GO:0005840">
    <property type="term" value="C:ribosome"/>
    <property type="evidence" value="ECO:0007669"/>
    <property type="project" value="UniProtKB-KW"/>
</dbReference>
<accession>V6TZ37</accession>
<organism evidence="2 3">
    <name type="scientific">Giardia intestinalis</name>
    <name type="common">Giardia lamblia</name>
    <dbReference type="NCBI Taxonomy" id="5741"/>
    <lineage>
        <taxon>Eukaryota</taxon>
        <taxon>Metamonada</taxon>
        <taxon>Diplomonadida</taxon>
        <taxon>Hexamitidae</taxon>
        <taxon>Giardiinae</taxon>
        <taxon>Giardia</taxon>
    </lineage>
</organism>
<reference evidence="3" key="1">
    <citation type="submission" date="2012-02" db="EMBL/GenBank/DDBJ databases">
        <title>Genome sequencing of Giardia lamblia Genotypes A2 and B isolates (DH and GS) and comparative analysis with the genomes of Genotypes A1 and E (WB and Pig).</title>
        <authorList>
            <person name="Adam R."/>
            <person name="Dahlstrom E."/>
            <person name="Martens C."/>
            <person name="Bruno D."/>
            <person name="Barbian K."/>
            <person name="Porcella S.F."/>
            <person name="Nash T."/>
        </authorList>
    </citation>
    <scope>NUCLEOTIDE SEQUENCE</scope>
    <source>
        <strain evidence="3">GS</strain>
    </source>
</reference>
<sequence length="46" mass="5001">MAQSCCTLCNAPATMESSSASSVSRAYFLSEDVHVCEYPWKEAVPL</sequence>